<feature type="domain" description="DUF8212" evidence="2">
    <location>
        <begin position="237"/>
        <end position="262"/>
    </location>
</feature>
<gene>
    <name evidence="3" type="ORF">K432DRAFT_293601</name>
</gene>
<proteinExistence type="predicted"/>
<keyword evidence="4" id="KW-1185">Reference proteome</keyword>
<dbReference type="AlphaFoldDB" id="A0A8E2JGZ0"/>
<name>A0A8E2JGZ0_9PEZI</name>
<dbReference type="PANTHER" id="PTHR10622:SF10">
    <property type="entry name" value="HET DOMAIN-CONTAINING PROTEIN"/>
    <property type="match status" value="1"/>
</dbReference>
<dbReference type="Pfam" id="PF06985">
    <property type="entry name" value="HET"/>
    <property type="match status" value="1"/>
</dbReference>
<dbReference type="Pfam" id="PF26640">
    <property type="entry name" value="DUF8212"/>
    <property type="match status" value="1"/>
</dbReference>
<accession>A0A8E2JGZ0</accession>
<dbReference type="OrthoDB" id="20872at2759"/>
<evidence type="ECO:0000313" key="4">
    <source>
        <dbReference type="Proteomes" id="UP000250266"/>
    </source>
</evidence>
<sequence length="310" mass="35436">MRLLRLNDDSEFSLVEFVGKNIPGYAILSHTWGADHEEVTFKDLVDGTGKSKAGYKKIRFCGTQAASDGLQFFWVDTCCINKSSSAELSEAINSMYSWYQQAKICYAYLNDVPSTKMFSRSYLFDDNEYKAWKECFLNSKWWSRGWTLQELIAPREVQFYSKHWGDLGTRHKHRYLIANHTGINEDILDKGYIGKASVAQRMCWASKRKTTRVEDMAYCLMGIFELNMPLLYGEGDKAFIRLQEEIIKASDDHSIFAWTSEVASQSAFRGLLAKSPSEFQNCRNITAVYAGLGEPYSLTNRGLRVTLPVL</sequence>
<dbReference type="PANTHER" id="PTHR10622">
    <property type="entry name" value="HET DOMAIN-CONTAINING PROTEIN"/>
    <property type="match status" value="1"/>
</dbReference>
<dbReference type="InterPro" id="IPR010730">
    <property type="entry name" value="HET"/>
</dbReference>
<evidence type="ECO:0000313" key="3">
    <source>
        <dbReference type="EMBL" id="OCK82280.1"/>
    </source>
</evidence>
<dbReference type="Proteomes" id="UP000250266">
    <property type="component" value="Unassembled WGS sequence"/>
</dbReference>
<evidence type="ECO:0000259" key="1">
    <source>
        <dbReference type="Pfam" id="PF06985"/>
    </source>
</evidence>
<protein>
    <submittedName>
        <fullName evidence="3">HET-domain-containing protein</fullName>
    </submittedName>
</protein>
<feature type="non-terminal residue" evidence="3">
    <location>
        <position position="310"/>
    </location>
</feature>
<organism evidence="3 4">
    <name type="scientific">Lepidopterella palustris CBS 459.81</name>
    <dbReference type="NCBI Taxonomy" id="1314670"/>
    <lineage>
        <taxon>Eukaryota</taxon>
        <taxon>Fungi</taxon>
        <taxon>Dikarya</taxon>
        <taxon>Ascomycota</taxon>
        <taxon>Pezizomycotina</taxon>
        <taxon>Dothideomycetes</taxon>
        <taxon>Pleosporomycetidae</taxon>
        <taxon>Mytilinidiales</taxon>
        <taxon>Argynnaceae</taxon>
        <taxon>Lepidopterella</taxon>
    </lineage>
</organism>
<evidence type="ECO:0000259" key="2">
    <source>
        <dbReference type="Pfam" id="PF26640"/>
    </source>
</evidence>
<dbReference type="InterPro" id="IPR058525">
    <property type="entry name" value="DUF8212"/>
</dbReference>
<dbReference type="EMBL" id="KV744893">
    <property type="protein sequence ID" value="OCK82280.1"/>
    <property type="molecule type" value="Genomic_DNA"/>
</dbReference>
<feature type="domain" description="Heterokaryon incompatibility" evidence="1">
    <location>
        <begin position="25"/>
        <end position="150"/>
    </location>
</feature>
<reference evidence="3 4" key="1">
    <citation type="journal article" date="2016" name="Nat. Commun.">
        <title>Ectomycorrhizal ecology is imprinted in the genome of the dominant symbiotic fungus Cenococcum geophilum.</title>
        <authorList>
            <consortium name="DOE Joint Genome Institute"/>
            <person name="Peter M."/>
            <person name="Kohler A."/>
            <person name="Ohm R.A."/>
            <person name="Kuo A."/>
            <person name="Krutzmann J."/>
            <person name="Morin E."/>
            <person name="Arend M."/>
            <person name="Barry K.W."/>
            <person name="Binder M."/>
            <person name="Choi C."/>
            <person name="Clum A."/>
            <person name="Copeland A."/>
            <person name="Grisel N."/>
            <person name="Haridas S."/>
            <person name="Kipfer T."/>
            <person name="LaButti K."/>
            <person name="Lindquist E."/>
            <person name="Lipzen A."/>
            <person name="Maire R."/>
            <person name="Meier B."/>
            <person name="Mihaltcheva S."/>
            <person name="Molinier V."/>
            <person name="Murat C."/>
            <person name="Poggeler S."/>
            <person name="Quandt C.A."/>
            <person name="Sperisen C."/>
            <person name="Tritt A."/>
            <person name="Tisserant E."/>
            <person name="Crous P.W."/>
            <person name="Henrissat B."/>
            <person name="Nehls U."/>
            <person name="Egli S."/>
            <person name="Spatafora J.W."/>
            <person name="Grigoriev I.V."/>
            <person name="Martin F.M."/>
        </authorList>
    </citation>
    <scope>NUCLEOTIDE SEQUENCE [LARGE SCALE GENOMIC DNA]</scope>
    <source>
        <strain evidence="3 4">CBS 459.81</strain>
    </source>
</reference>